<evidence type="ECO:0000313" key="4">
    <source>
        <dbReference type="Proteomes" id="UP000813461"/>
    </source>
</evidence>
<name>A0A8K0RDS8_9PLEO</name>
<feature type="region of interest" description="Disordered" evidence="1">
    <location>
        <begin position="123"/>
        <end position="171"/>
    </location>
</feature>
<protein>
    <submittedName>
        <fullName evidence="3">Uncharacterized protein</fullName>
    </submittedName>
</protein>
<organism evidence="3 4">
    <name type="scientific">Paraphoma chrysanthemicola</name>
    <dbReference type="NCBI Taxonomy" id="798071"/>
    <lineage>
        <taxon>Eukaryota</taxon>
        <taxon>Fungi</taxon>
        <taxon>Dikarya</taxon>
        <taxon>Ascomycota</taxon>
        <taxon>Pezizomycotina</taxon>
        <taxon>Dothideomycetes</taxon>
        <taxon>Pleosporomycetidae</taxon>
        <taxon>Pleosporales</taxon>
        <taxon>Pleosporineae</taxon>
        <taxon>Phaeosphaeriaceae</taxon>
        <taxon>Paraphoma</taxon>
    </lineage>
</organism>
<feature type="compositionally biased region" description="Low complexity" evidence="1">
    <location>
        <begin position="127"/>
        <end position="140"/>
    </location>
</feature>
<keyword evidence="2" id="KW-0472">Membrane</keyword>
<dbReference type="AlphaFoldDB" id="A0A8K0RDS8"/>
<accession>A0A8K0RDS8</accession>
<evidence type="ECO:0000256" key="1">
    <source>
        <dbReference type="SAM" id="MobiDB-lite"/>
    </source>
</evidence>
<dbReference type="EMBL" id="JAGMVJ010000003">
    <property type="protein sequence ID" value="KAH7092275.1"/>
    <property type="molecule type" value="Genomic_DNA"/>
</dbReference>
<dbReference type="OrthoDB" id="10512288at2759"/>
<proteinExistence type="predicted"/>
<evidence type="ECO:0000256" key="2">
    <source>
        <dbReference type="SAM" id="Phobius"/>
    </source>
</evidence>
<feature type="region of interest" description="Disordered" evidence="1">
    <location>
        <begin position="85"/>
        <end position="106"/>
    </location>
</feature>
<feature type="transmembrane region" description="Helical" evidence="2">
    <location>
        <begin position="289"/>
        <end position="309"/>
    </location>
</feature>
<feature type="transmembrane region" description="Helical" evidence="2">
    <location>
        <begin position="186"/>
        <end position="205"/>
    </location>
</feature>
<comment type="caution">
    <text evidence="3">The sequence shown here is derived from an EMBL/GenBank/DDBJ whole genome shotgun (WGS) entry which is preliminary data.</text>
</comment>
<dbReference type="Proteomes" id="UP000813461">
    <property type="component" value="Unassembled WGS sequence"/>
</dbReference>
<evidence type="ECO:0000313" key="3">
    <source>
        <dbReference type="EMBL" id="KAH7092275.1"/>
    </source>
</evidence>
<gene>
    <name evidence="3" type="ORF">FB567DRAFT_614136</name>
</gene>
<keyword evidence="2" id="KW-0812">Transmembrane</keyword>
<reference evidence="3" key="1">
    <citation type="journal article" date="2021" name="Nat. Commun.">
        <title>Genetic determinants of endophytism in the Arabidopsis root mycobiome.</title>
        <authorList>
            <person name="Mesny F."/>
            <person name="Miyauchi S."/>
            <person name="Thiergart T."/>
            <person name="Pickel B."/>
            <person name="Atanasova L."/>
            <person name="Karlsson M."/>
            <person name="Huettel B."/>
            <person name="Barry K.W."/>
            <person name="Haridas S."/>
            <person name="Chen C."/>
            <person name="Bauer D."/>
            <person name="Andreopoulos W."/>
            <person name="Pangilinan J."/>
            <person name="LaButti K."/>
            <person name="Riley R."/>
            <person name="Lipzen A."/>
            <person name="Clum A."/>
            <person name="Drula E."/>
            <person name="Henrissat B."/>
            <person name="Kohler A."/>
            <person name="Grigoriev I.V."/>
            <person name="Martin F.M."/>
            <person name="Hacquard S."/>
        </authorList>
    </citation>
    <scope>NUCLEOTIDE SEQUENCE</scope>
    <source>
        <strain evidence="3">MPI-SDFR-AT-0120</strain>
    </source>
</reference>
<keyword evidence="2" id="KW-1133">Transmembrane helix</keyword>
<sequence length="388" mass="41662">MAKGESDGPRRPGHGDLLRRIADHSMVQVFGSTASIRVHCKYSGSLQELALLASLCVDILSHLFPFAMSNAATRPVSVVGLGMPSAQGCTSRPTTPPSPPSLQHGSSSIPLVSLSQAATKASYSGAPITPSPSQYSPQSTAGGLAASPHNRNGPFPAAATKEPAPNTWSSVQRSIPWRQRRATAEIFMNFAAFLCLPMWLFFAIAGYRNDRESIDCAVTSTRIAAWTADLDYCQYAESHDLEIPSGLSCSIGPLPRLTGNLCDLELPLHVQMKAKRTVHAASAVKIEHLQYFSILLVTMIVIIVLAKMFSARVRRGSMPPSETMAAADREGMCIRNQMSSDIERGLPEPLTNGKSPTLTDIEAYAKFREGLTDVVKGQIALGAESLLV</sequence>
<keyword evidence="4" id="KW-1185">Reference proteome</keyword>